<dbReference type="GO" id="GO:0005886">
    <property type="term" value="C:plasma membrane"/>
    <property type="evidence" value="ECO:0007669"/>
    <property type="project" value="UniProtKB-SubCell"/>
</dbReference>
<proteinExistence type="inferred from homology"/>
<dbReference type="Proteomes" id="UP000671119">
    <property type="component" value="Unassembled WGS sequence"/>
</dbReference>
<evidence type="ECO:0000313" key="2">
    <source>
        <dbReference type="EMBL" id="MBP0685723.1"/>
    </source>
</evidence>
<dbReference type="Pfam" id="PF02104">
    <property type="entry name" value="SURF1"/>
    <property type="match status" value="1"/>
</dbReference>
<dbReference type="RefSeq" id="WP_209925475.1">
    <property type="nucleotide sequence ID" value="NZ_JAGIZI010000474.1"/>
</dbReference>
<comment type="caution">
    <text evidence="1">Lacks conserved residue(s) required for the propagation of feature annotation.</text>
</comment>
<organism evidence="2 3">
    <name type="scientific">Mycobacterium tuberculosis</name>
    <dbReference type="NCBI Taxonomy" id="1773"/>
    <lineage>
        <taxon>Bacteria</taxon>
        <taxon>Bacillati</taxon>
        <taxon>Actinomycetota</taxon>
        <taxon>Actinomycetes</taxon>
        <taxon>Mycobacteriales</taxon>
        <taxon>Mycobacteriaceae</taxon>
        <taxon>Mycobacterium</taxon>
        <taxon>Mycobacterium tuberculosis complex</taxon>
    </lineage>
</organism>
<comment type="caution">
    <text evidence="2">The sequence shown here is derived from an EMBL/GenBank/DDBJ whole genome shotgun (WGS) entry which is preliminary data.</text>
</comment>
<keyword evidence="1" id="KW-0812">Transmembrane</keyword>
<dbReference type="AlphaFoldDB" id="A0ABD4Q5F1"/>
<comment type="similarity">
    <text evidence="1">Belongs to the SURF1 family.</text>
</comment>
<keyword evidence="1" id="KW-1003">Cell membrane</keyword>
<feature type="transmembrane region" description="Helical" evidence="1">
    <location>
        <begin position="37"/>
        <end position="58"/>
    </location>
</feature>
<reference evidence="2 3" key="1">
    <citation type="submission" date="2021-03" db="EMBL/GenBank/DDBJ databases">
        <title>Whole Genome Sequencing of Mycobacterium tuberculosis clinical isolates from Arunachal Pradesh, India.</title>
        <authorList>
            <person name="Singh S."/>
            <person name="Mudliar S.R."/>
            <person name="Kulsum U."/>
            <person name="Rufai S.B."/>
            <person name="Singh P.K."/>
            <person name="Umpo M."/>
            <person name="Nyori M."/>
        </authorList>
    </citation>
    <scope>NUCLEOTIDE SEQUENCE [LARGE SCALE GENOMIC DNA]</scope>
    <source>
        <strain evidence="2 3">OMICS/BPL/0142/20/SP</strain>
    </source>
</reference>
<name>A0ABD4Q5F1_MYCTX</name>
<feature type="non-terminal residue" evidence="2">
    <location>
        <position position="70"/>
    </location>
</feature>
<dbReference type="InterPro" id="IPR002994">
    <property type="entry name" value="Surf1/Shy1"/>
</dbReference>
<dbReference type="PROSITE" id="PS50895">
    <property type="entry name" value="SURF1"/>
    <property type="match status" value="1"/>
</dbReference>
<protein>
    <recommendedName>
        <fullName evidence="1">SURF1-like protein</fullName>
    </recommendedName>
</protein>
<comment type="subcellular location">
    <subcellularLocation>
        <location evidence="1">Cell membrane</location>
        <topology evidence="1">Multi-pass membrane protein</topology>
    </subcellularLocation>
</comment>
<keyword evidence="1" id="KW-0472">Membrane</keyword>
<gene>
    <name evidence="2" type="ORF">J8J21_22010</name>
</gene>
<accession>A0ABD4Q5F1</accession>
<keyword evidence="1" id="KW-1133">Transmembrane helix</keyword>
<evidence type="ECO:0000313" key="3">
    <source>
        <dbReference type="Proteomes" id="UP000671119"/>
    </source>
</evidence>
<evidence type="ECO:0000256" key="1">
    <source>
        <dbReference type="RuleBase" id="RU363076"/>
    </source>
</evidence>
<sequence>MAPFFVDQDAASADDGGWPRGGLTVVSFPNNHLSYLITWYLLALMAAGAAGYVAYDAWRSRRGAQRGRRG</sequence>
<dbReference type="EMBL" id="JAGIZI010000474">
    <property type="protein sequence ID" value="MBP0685723.1"/>
    <property type="molecule type" value="Genomic_DNA"/>
</dbReference>